<dbReference type="InterPro" id="IPR029057">
    <property type="entry name" value="PRTase-like"/>
</dbReference>
<dbReference type="EMBL" id="PKID01000013">
    <property type="protein sequence ID" value="PKZ97963.1"/>
    <property type="molecule type" value="Genomic_DNA"/>
</dbReference>
<dbReference type="InterPro" id="IPR050155">
    <property type="entry name" value="HAD-like_hydrolase_sf"/>
</dbReference>
<name>A0A2I1TWG3_STRMT</name>
<dbReference type="Proteomes" id="UP000234902">
    <property type="component" value="Unassembled WGS sequence"/>
</dbReference>
<sequence>MTFDNKIYEQELMKSFNIHQFDFVEEGLPLPIFYGSLFNREQNMEFEQQNNFYLVKTKYSIVDKTLLAERNQSNGEQKFDFNNKFDLQKLETKFNEFEKRFQEFVNLEYNKICYLGIPSSECGVYNIPQILAKIMNPNQEIELIRTITKDKTHIENGKRQILFDEITKGLELQGVGEFWWEKFDFVVVIDDVTTTGSSFRMVDKYLINKGVPKEKIVNYSLYKHQKVEKWNSIVEKYEHFENFRSNSQIDLIIWDFDETIVDSRKRNVEFESTINDKMKLKKGNGYFKNGETFYRASPIYSIYPGLEEIFEFLANDGMIYEIISNRYYLMEKLFYQEKLRKKIFPKDEGDGCQYVSYKTNGEYTNYEKCCWLVPTFETKIDDYTIKYLKPSPETIKNGVGLTLDTIEPTRIIGIGNTKNDIIAYKAAGLETVLVTWGIHYRFGRDYGADHVFHNPEQLLDFLKKNTSGMYSLRDFDNGISLVAEPQINFDDN</sequence>
<dbReference type="InterPro" id="IPR036412">
    <property type="entry name" value="HAD-like_sf"/>
</dbReference>
<dbReference type="PANTHER" id="PTHR43434:SF1">
    <property type="entry name" value="PHOSPHOGLYCOLATE PHOSPHATASE"/>
    <property type="match status" value="1"/>
</dbReference>
<dbReference type="SUPFAM" id="SSF53271">
    <property type="entry name" value="PRTase-like"/>
    <property type="match status" value="1"/>
</dbReference>
<dbReference type="SUPFAM" id="SSF56784">
    <property type="entry name" value="HAD-like"/>
    <property type="match status" value="1"/>
</dbReference>
<comment type="caution">
    <text evidence="1">The sequence shown here is derived from an EMBL/GenBank/DDBJ whole genome shotgun (WGS) entry which is preliminary data.</text>
</comment>
<dbReference type="PANTHER" id="PTHR43434">
    <property type="entry name" value="PHOSPHOGLYCOLATE PHOSPHATASE"/>
    <property type="match status" value="1"/>
</dbReference>
<dbReference type="RefSeq" id="WP_101782712.1">
    <property type="nucleotide sequence ID" value="NZ_JASOIB010000013.1"/>
</dbReference>
<dbReference type="GO" id="GO:0006281">
    <property type="term" value="P:DNA repair"/>
    <property type="evidence" value="ECO:0007669"/>
    <property type="project" value="TreeGrafter"/>
</dbReference>
<evidence type="ECO:0008006" key="3">
    <source>
        <dbReference type="Google" id="ProtNLM"/>
    </source>
</evidence>
<dbReference type="GO" id="GO:0005829">
    <property type="term" value="C:cytosol"/>
    <property type="evidence" value="ECO:0007669"/>
    <property type="project" value="TreeGrafter"/>
</dbReference>
<organism evidence="1 2">
    <name type="scientific">Streptococcus mitis</name>
    <dbReference type="NCBI Taxonomy" id="28037"/>
    <lineage>
        <taxon>Bacteria</taxon>
        <taxon>Bacillati</taxon>
        <taxon>Bacillota</taxon>
        <taxon>Bacilli</taxon>
        <taxon>Lactobacillales</taxon>
        <taxon>Streptococcaceae</taxon>
        <taxon>Streptococcus</taxon>
        <taxon>Streptococcus mitis group</taxon>
    </lineage>
</organism>
<proteinExistence type="predicted"/>
<accession>A0A2I1TWG3</accession>
<protein>
    <recommendedName>
        <fullName evidence="3">HAD family hydrolase</fullName>
    </recommendedName>
</protein>
<dbReference type="GO" id="GO:0008967">
    <property type="term" value="F:phosphoglycolate phosphatase activity"/>
    <property type="evidence" value="ECO:0007669"/>
    <property type="project" value="TreeGrafter"/>
</dbReference>
<evidence type="ECO:0000313" key="2">
    <source>
        <dbReference type="Proteomes" id="UP000234902"/>
    </source>
</evidence>
<reference evidence="1 2" key="1">
    <citation type="submission" date="2017-12" db="EMBL/GenBank/DDBJ databases">
        <title>Phylogenetic diversity of female urinary microbiome.</title>
        <authorList>
            <person name="Thomas-White K."/>
            <person name="Wolfe A.J."/>
        </authorList>
    </citation>
    <scope>NUCLEOTIDE SEQUENCE [LARGE SCALE GENOMIC DNA]</scope>
    <source>
        <strain evidence="1 2">UMB0079</strain>
    </source>
</reference>
<dbReference type="InterPro" id="IPR023214">
    <property type="entry name" value="HAD_sf"/>
</dbReference>
<dbReference type="Gene3D" id="3.40.50.1000">
    <property type="entry name" value="HAD superfamily/HAD-like"/>
    <property type="match status" value="1"/>
</dbReference>
<dbReference type="AlphaFoldDB" id="A0A2I1TWG3"/>
<evidence type="ECO:0000313" key="1">
    <source>
        <dbReference type="EMBL" id="PKZ97963.1"/>
    </source>
</evidence>
<gene>
    <name evidence="1" type="ORF">CYK19_09685</name>
</gene>